<dbReference type="PANTHER" id="PTHR43856:SF1">
    <property type="entry name" value="MITOCHONDRIAL CARDIOLIPIN HYDROLASE"/>
    <property type="match status" value="1"/>
</dbReference>
<dbReference type="RefSeq" id="WP_023792102.1">
    <property type="nucleotide sequence ID" value="NC_023003.1"/>
</dbReference>
<dbReference type="GO" id="GO:0004630">
    <property type="term" value="F:phospholipase D activity"/>
    <property type="evidence" value="ECO:0007669"/>
    <property type="project" value="UniProtKB-EC"/>
</dbReference>
<evidence type="ECO:0000256" key="3">
    <source>
        <dbReference type="ARBA" id="ARBA00012027"/>
    </source>
</evidence>
<dbReference type="PROSITE" id="PS50035">
    <property type="entry name" value="PLD"/>
    <property type="match status" value="1"/>
</dbReference>
<organism evidence="8 9">
    <name type="scientific">Candidatus Babela massiliensis</name>
    <dbReference type="NCBI Taxonomy" id="673862"/>
    <lineage>
        <taxon>Bacteria</taxon>
        <taxon>Candidatus Babelota</taxon>
        <taxon>Candidatus Babeliae</taxon>
        <taxon>Candidatus Babeliales</taxon>
        <taxon>Candidatus Babeliaceae</taxon>
        <taxon>Candidatus Babela</taxon>
    </lineage>
</organism>
<name>V6DI87_9BACT</name>
<comment type="similarity">
    <text evidence="2">Belongs to the phospholipase D family.</text>
</comment>
<evidence type="ECO:0000256" key="6">
    <source>
        <dbReference type="ARBA" id="ARBA00023098"/>
    </source>
</evidence>
<dbReference type="Pfam" id="PF13091">
    <property type="entry name" value="PLDc_2"/>
    <property type="match status" value="1"/>
</dbReference>
<dbReference type="EMBL" id="HG793133">
    <property type="protein sequence ID" value="CDK30643.1"/>
    <property type="molecule type" value="Genomic_DNA"/>
</dbReference>
<dbReference type="InterPro" id="IPR051406">
    <property type="entry name" value="PLD_domain"/>
</dbReference>
<evidence type="ECO:0000256" key="4">
    <source>
        <dbReference type="ARBA" id="ARBA00022801"/>
    </source>
</evidence>
<evidence type="ECO:0000256" key="1">
    <source>
        <dbReference type="ARBA" id="ARBA00000798"/>
    </source>
</evidence>
<sequence>MKRILKKIFLILIFTTIVLSFGLFAYIINKIQDKEFYLQSLLIDNDNKILKAFFSPDDNLKDILLTLIACEKKSIKITMYTITEKDIAQALIDAHKKGIKVECISDRTYGADKFSKIPRLANYAIPIWVYQTEEKNGSLMHNKFVIFEDNISNKSIIWTGSYNFTKRAGEANQENIIIIDNQNIFNRYNQQFDIIKKRSLLISGDIKETYNYRYDQNKNKKREIDNYIDYIVKQILKFIRYI</sequence>
<dbReference type="STRING" id="673862.BABL1_gene_372"/>
<evidence type="ECO:0000313" key="9">
    <source>
        <dbReference type="Proteomes" id="UP000018769"/>
    </source>
</evidence>
<gene>
    <name evidence="8" type="primary">pld</name>
    <name evidence="8" type="ORF">BABL1_gene_372</name>
</gene>
<dbReference type="SUPFAM" id="SSF56024">
    <property type="entry name" value="Phospholipase D/nuclease"/>
    <property type="match status" value="1"/>
</dbReference>
<protein>
    <recommendedName>
        <fullName evidence="3">phospholipase D</fullName>
        <ecNumber evidence="3">3.1.4.4</ecNumber>
    </recommendedName>
</protein>
<keyword evidence="5" id="KW-0442">Lipid degradation</keyword>
<proteinExistence type="inferred from homology"/>
<evidence type="ECO:0000256" key="2">
    <source>
        <dbReference type="ARBA" id="ARBA00008664"/>
    </source>
</evidence>
<accession>V6DI87</accession>
<dbReference type="KEGG" id="dpb:BABL1_gene_372"/>
<dbReference type="EC" id="3.1.4.4" evidence="3"/>
<dbReference type="HOGENOM" id="CLU_080814_3_0_7"/>
<dbReference type="InterPro" id="IPR001736">
    <property type="entry name" value="PLipase_D/transphosphatidylase"/>
</dbReference>
<dbReference type="GO" id="GO:0016891">
    <property type="term" value="F:RNA endonuclease activity producing 5'-phosphomonoesters, hydrolytic mechanism"/>
    <property type="evidence" value="ECO:0007669"/>
    <property type="project" value="TreeGrafter"/>
</dbReference>
<evidence type="ECO:0000259" key="7">
    <source>
        <dbReference type="PROSITE" id="PS50035"/>
    </source>
</evidence>
<dbReference type="AlphaFoldDB" id="V6DI87"/>
<keyword evidence="9" id="KW-1185">Reference proteome</keyword>
<dbReference type="PANTHER" id="PTHR43856">
    <property type="entry name" value="CARDIOLIPIN HYDROLASE"/>
    <property type="match status" value="1"/>
</dbReference>
<feature type="domain" description="PLD phosphodiesterase" evidence="7">
    <location>
        <begin position="136"/>
        <end position="168"/>
    </location>
</feature>
<dbReference type="eggNOG" id="COG1502">
    <property type="taxonomic scope" value="Bacteria"/>
</dbReference>
<keyword evidence="6" id="KW-0443">Lipid metabolism</keyword>
<dbReference type="Gene3D" id="3.30.870.10">
    <property type="entry name" value="Endonuclease Chain A"/>
    <property type="match status" value="1"/>
</dbReference>
<evidence type="ECO:0000313" key="8">
    <source>
        <dbReference type="EMBL" id="CDK30643.1"/>
    </source>
</evidence>
<dbReference type="GO" id="GO:0006793">
    <property type="term" value="P:phosphorus metabolic process"/>
    <property type="evidence" value="ECO:0007669"/>
    <property type="project" value="UniProtKB-ARBA"/>
</dbReference>
<dbReference type="OrthoDB" id="9762009at2"/>
<dbReference type="InterPro" id="IPR025202">
    <property type="entry name" value="PLD-like_dom"/>
</dbReference>
<evidence type="ECO:0000256" key="5">
    <source>
        <dbReference type="ARBA" id="ARBA00022963"/>
    </source>
</evidence>
<reference evidence="8 9" key="1">
    <citation type="journal article" date="2015" name="Biol. Direct">
        <title>Babela massiliensis, a representative of a widespread bacterial phylum with unusual adaptations to parasitism in amoebae.</title>
        <authorList>
            <person name="Pagnier I."/>
            <person name="Yutin N."/>
            <person name="Croce O."/>
            <person name="Makarova K.S."/>
            <person name="Wolf Y.I."/>
            <person name="Benamar S."/>
            <person name="Raoult D."/>
            <person name="Koonin E.V."/>
            <person name="La Scola B."/>
        </authorList>
    </citation>
    <scope>NUCLEOTIDE SEQUENCE [LARGE SCALE GENOMIC DNA]</scope>
    <source>
        <strain evidence="9">BABL1</strain>
    </source>
</reference>
<dbReference type="GO" id="GO:0016042">
    <property type="term" value="P:lipid catabolic process"/>
    <property type="evidence" value="ECO:0007669"/>
    <property type="project" value="UniProtKB-KW"/>
</dbReference>
<dbReference type="Proteomes" id="UP000018769">
    <property type="component" value="Chromosome I"/>
</dbReference>
<keyword evidence="4" id="KW-0378">Hydrolase</keyword>
<comment type="catalytic activity">
    <reaction evidence="1">
        <text>a 1,2-diacyl-sn-glycero-3-phosphocholine + H2O = a 1,2-diacyl-sn-glycero-3-phosphate + choline + H(+)</text>
        <dbReference type="Rhea" id="RHEA:14445"/>
        <dbReference type="ChEBI" id="CHEBI:15354"/>
        <dbReference type="ChEBI" id="CHEBI:15377"/>
        <dbReference type="ChEBI" id="CHEBI:15378"/>
        <dbReference type="ChEBI" id="CHEBI:57643"/>
        <dbReference type="ChEBI" id="CHEBI:58608"/>
        <dbReference type="EC" id="3.1.4.4"/>
    </reaction>
</comment>